<dbReference type="InterPro" id="IPR016785">
    <property type="entry name" value="ComGD"/>
</dbReference>
<accession>A0ABS2R3T0</accession>
<sequence>MLEMLIVLAVVSIMLAVGIAGVKPVMEWVQKQMFITQLESDLYYAHSYAINRKETIVFRFSKEQNVYEAASGRKTIIKRKFPDSIKMTGGNLSRFHITPEGTISYFGTVQFQVNDTAVKLTIYLGRGRFNVKK</sequence>
<protein>
    <submittedName>
        <fullName evidence="1">Competence protein ComGD</fullName>
    </submittedName>
</protein>
<gene>
    <name evidence="1" type="ORF">JOC94_000768</name>
</gene>
<dbReference type="PIRSF" id="PIRSF021292">
    <property type="entry name" value="Competence_ComGD"/>
    <property type="match status" value="1"/>
</dbReference>
<evidence type="ECO:0000313" key="1">
    <source>
        <dbReference type="EMBL" id="MBM7713799.1"/>
    </source>
</evidence>
<dbReference type="SUPFAM" id="SSF54523">
    <property type="entry name" value="Pili subunits"/>
    <property type="match status" value="1"/>
</dbReference>
<name>A0ABS2R3T0_9BACI</name>
<reference evidence="1 2" key="1">
    <citation type="submission" date="2021-01" db="EMBL/GenBank/DDBJ databases">
        <title>Genomic Encyclopedia of Type Strains, Phase IV (KMG-IV): sequencing the most valuable type-strain genomes for metagenomic binning, comparative biology and taxonomic classification.</title>
        <authorList>
            <person name="Goeker M."/>
        </authorList>
    </citation>
    <scope>NUCLEOTIDE SEQUENCE [LARGE SCALE GENOMIC DNA]</scope>
    <source>
        <strain evidence="1 2">DSM 105453</strain>
    </source>
</reference>
<organism evidence="1 2">
    <name type="scientific">Siminovitchia thermophila</name>
    <dbReference type="NCBI Taxonomy" id="1245522"/>
    <lineage>
        <taxon>Bacteria</taxon>
        <taxon>Bacillati</taxon>
        <taxon>Bacillota</taxon>
        <taxon>Bacilli</taxon>
        <taxon>Bacillales</taxon>
        <taxon>Bacillaceae</taxon>
        <taxon>Siminovitchia</taxon>
    </lineage>
</organism>
<comment type="caution">
    <text evidence="1">The sequence shown here is derived from an EMBL/GenBank/DDBJ whole genome shotgun (WGS) entry which is preliminary data.</text>
</comment>
<keyword evidence="2" id="KW-1185">Reference proteome</keyword>
<proteinExistence type="predicted"/>
<evidence type="ECO:0000313" key="2">
    <source>
        <dbReference type="Proteomes" id="UP000823485"/>
    </source>
</evidence>
<dbReference type="InterPro" id="IPR045584">
    <property type="entry name" value="Pilin-like"/>
</dbReference>
<dbReference type="NCBIfam" id="NF040982">
    <property type="entry name" value="ComGD"/>
    <property type="match status" value="1"/>
</dbReference>
<dbReference type="Proteomes" id="UP000823485">
    <property type="component" value="Unassembled WGS sequence"/>
</dbReference>
<dbReference type="EMBL" id="JAFBFH010000003">
    <property type="protein sequence ID" value="MBM7713799.1"/>
    <property type="molecule type" value="Genomic_DNA"/>
</dbReference>